<reference evidence="1" key="1">
    <citation type="submission" date="2021-04" db="EMBL/GenBank/DDBJ databases">
        <title>Dactylosporangium aurantiacum NRRL B-8018 full assembly.</title>
        <authorList>
            <person name="Hartkoorn R.C."/>
            <person name="Beaudoing E."/>
            <person name="Hot D."/>
        </authorList>
    </citation>
    <scope>NUCLEOTIDE SEQUENCE</scope>
    <source>
        <strain evidence="1">NRRL B-8018</strain>
    </source>
</reference>
<organism evidence="1 2">
    <name type="scientific">Dactylosporangium aurantiacum</name>
    <dbReference type="NCBI Taxonomy" id="35754"/>
    <lineage>
        <taxon>Bacteria</taxon>
        <taxon>Bacillati</taxon>
        <taxon>Actinomycetota</taxon>
        <taxon>Actinomycetes</taxon>
        <taxon>Micromonosporales</taxon>
        <taxon>Micromonosporaceae</taxon>
        <taxon>Dactylosporangium</taxon>
    </lineage>
</organism>
<gene>
    <name evidence="1" type="ORF">Daura_30315</name>
</gene>
<keyword evidence="2" id="KW-1185">Reference proteome</keyword>
<dbReference type="EMBL" id="CP073767">
    <property type="protein sequence ID" value="UWZ51058.1"/>
    <property type="molecule type" value="Genomic_DNA"/>
</dbReference>
<accession>A0A9Q9IDA2</accession>
<name>A0A9Q9IDA2_9ACTN</name>
<dbReference type="AlphaFoldDB" id="A0A9Q9IDA2"/>
<dbReference type="RefSeq" id="WP_033367918.1">
    <property type="nucleotide sequence ID" value="NZ_CP073767.1"/>
</dbReference>
<sequence length="117" mass="13332">MRQSKFIHATTFRRRLFGDKEVEDPGGHRYGWFVGRFKWHLPDDRPHSDGGSIEETVRTYVTGEARVACQELGVWRDDPFHGPSALVGAWTATQTTEAEFWERVADALEKLVVRSGA</sequence>
<evidence type="ECO:0000313" key="1">
    <source>
        <dbReference type="EMBL" id="UWZ51058.1"/>
    </source>
</evidence>
<dbReference type="KEGG" id="daur:Daura_30315"/>
<protein>
    <submittedName>
        <fullName evidence="1">Uncharacterized protein</fullName>
    </submittedName>
</protein>
<evidence type="ECO:0000313" key="2">
    <source>
        <dbReference type="Proteomes" id="UP001058003"/>
    </source>
</evidence>
<dbReference type="Proteomes" id="UP001058003">
    <property type="component" value="Chromosome"/>
</dbReference>
<proteinExistence type="predicted"/>
<dbReference type="OrthoDB" id="9804391at2"/>